<dbReference type="GO" id="GO:0008168">
    <property type="term" value="F:methyltransferase activity"/>
    <property type="evidence" value="ECO:0007669"/>
    <property type="project" value="UniProtKB-KW"/>
</dbReference>
<keyword evidence="1" id="KW-0680">Restriction system</keyword>
<dbReference type="Pfam" id="PF02384">
    <property type="entry name" value="N6_Mtase"/>
    <property type="match status" value="1"/>
</dbReference>
<evidence type="ECO:0000256" key="1">
    <source>
        <dbReference type="ARBA" id="ARBA00022747"/>
    </source>
</evidence>
<name>A0ABN2TIP7_9ACTN</name>
<protein>
    <submittedName>
        <fullName evidence="3">Class I SAM-dependent DNA methyltransferase</fullName>
    </submittedName>
</protein>
<dbReference type="InterPro" id="IPR002052">
    <property type="entry name" value="DNA_methylase_N6_adenine_CS"/>
</dbReference>
<dbReference type="SUPFAM" id="SSF53335">
    <property type="entry name" value="S-adenosyl-L-methionine-dependent methyltransferases"/>
    <property type="match status" value="1"/>
</dbReference>
<keyword evidence="3" id="KW-0489">Methyltransferase</keyword>
<dbReference type="PANTHER" id="PTHR42998">
    <property type="entry name" value="TYPE I RESTRICTION ENZYME HINDVIIP M PROTEIN-RELATED"/>
    <property type="match status" value="1"/>
</dbReference>
<evidence type="ECO:0000259" key="2">
    <source>
        <dbReference type="Pfam" id="PF02384"/>
    </source>
</evidence>
<proteinExistence type="predicted"/>
<dbReference type="Gene3D" id="3.40.50.150">
    <property type="entry name" value="Vaccinia Virus protein VP39"/>
    <property type="match status" value="1"/>
</dbReference>
<evidence type="ECO:0000313" key="4">
    <source>
        <dbReference type="Proteomes" id="UP001501585"/>
    </source>
</evidence>
<sequence>MTDDKQRRWGVSVRSPNDVAPHVHQLAARIGSRLNEQDAWRIVVSLVYARWAAREDRARESSRPSWRWLTDRTDKDPRVGPYVRGFLSEWLHQQTAADESERGKGNVPSLPATVDSDLRQLIRVIDRAEGLGDLLQHCLRNLSDSQATGGHYFTPRDIARLMVEAVEPRDTHRILDPACGSAGLLIEAVLHMRRHTTLDVRPSLTGQDLHAGTLQIARMNLDAHGVKADLAPPMDSLAEPTSEGFDVVLANPPFNAASWAPDGTLDDDDPRWSRYTRPRRGDANFAWILHIAHALAPGGRAAVLMADGAADNIRKADRVIREGLVTDDLVECVVALPPGLFPHVRIPCCLWLLNRDKSPQGVGGVDRNREVLFINARGASEQIGNSRRWRLDPDGIERILHTLAIWRGVPRSAPLQEVDAYGDEPGWCRSRTLQELADGGYNLLPPNHTDAPGDANGSSQQRIVELTGELYKRFEEARDLEAKLRRALDEL</sequence>
<dbReference type="InterPro" id="IPR052916">
    <property type="entry name" value="Type-I_RE_MTase_Subunit"/>
</dbReference>
<dbReference type="InterPro" id="IPR003356">
    <property type="entry name" value="DNA_methylase_A-5"/>
</dbReference>
<organism evidence="3 4">
    <name type="scientific">Nocardiopsis rhodophaea</name>
    <dbReference type="NCBI Taxonomy" id="280238"/>
    <lineage>
        <taxon>Bacteria</taxon>
        <taxon>Bacillati</taxon>
        <taxon>Actinomycetota</taxon>
        <taxon>Actinomycetes</taxon>
        <taxon>Streptosporangiales</taxon>
        <taxon>Nocardiopsidaceae</taxon>
        <taxon>Nocardiopsis</taxon>
    </lineage>
</organism>
<evidence type="ECO:0000313" key="3">
    <source>
        <dbReference type="EMBL" id="GAA2009881.1"/>
    </source>
</evidence>
<dbReference type="PROSITE" id="PS00092">
    <property type="entry name" value="N6_MTASE"/>
    <property type="match status" value="1"/>
</dbReference>
<keyword evidence="4" id="KW-1185">Reference proteome</keyword>
<accession>A0ABN2TIP7</accession>
<keyword evidence="3" id="KW-0808">Transferase</keyword>
<comment type="caution">
    <text evidence="3">The sequence shown here is derived from an EMBL/GenBank/DDBJ whole genome shotgun (WGS) entry which is preliminary data.</text>
</comment>
<dbReference type="GO" id="GO:0032259">
    <property type="term" value="P:methylation"/>
    <property type="evidence" value="ECO:0007669"/>
    <property type="project" value="UniProtKB-KW"/>
</dbReference>
<gene>
    <name evidence="3" type="ORF">GCM10009799_42410</name>
</gene>
<dbReference type="InterPro" id="IPR029063">
    <property type="entry name" value="SAM-dependent_MTases_sf"/>
</dbReference>
<dbReference type="PANTHER" id="PTHR42998:SF1">
    <property type="entry name" value="TYPE I RESTRICTION ENZYME HINDI METHYLASE SUBUNIT"/>
    <property type="match status" value="1"/>
</dbReference>
<reference evidence="3 4" key="1">
    <citation type="journal article" date="2019" name="Int. J. Syst. Evol. Microbiol.">
        <title>The Global Catalogue of Microorganisms (GCM) 10K type strain sequencing project: providing services to taxonomists for standard genome sequencing and annotation.</title>
        <authorList>
            <consortium name="The Broad Institute Genomics Platform"/>
            <consortium name="The Broad Institute Genome Sequencing Center for Infectious Disease"/>
            <person name="Wu L."/>
            <person name="Ma J."/>
        </authorList>
    </citation>
    <scope>NUCLEOTIDE SEQUENCE [LARGE SCALE GENOMIC DNA]</scope>
    <source>
        <strain evidence="3 4">JCM 15313</strain>
    </source>
</reference>
<dbReference type="EMBL" id="BAAAPC010000020">
    <property type="protein sequence ID" value="GAA2009881.1"/>
    <property type="molecule type" value="Genomic_DNA"/>
</dbReference>
<dbReference type="PRINTS" id="PR00507">
    <property type="entry name" value="N12N6MTFRASE"/>
</dbReference>
<feature type="domain" description="DNA methylase adenine-specific" evidence="2">
    <location>
        <begin position="130"/>
        <end position="450"/>
    </location>
</feature>
<dbReference type="Proteomes" id="UP001501585">
    <property type="component" value="Unassembled WGS sequence"/>
</dbReference>